<evidence type="ECO:0000259" key="1">
    <source>
        <dbReference type="Pfam" id="PF13417"/>
    </source>
</evidence>
<dbReference type="AlphaFoldDB" id="A0A6A6ZRJ5"/>
<dbReference type="OrthoDB" id="202840at2759"/>
<dbReference type="EMBL" id="MU006233">
    <property type="protein sequence ID" value="KAF2822895.1"/>
    <property type="molecule type" value="Genomic_DNA"/>
</dbReference>
<organism evidence="3 4">
    <name type="scientific">Ophiobolus disseminans</name>
    <dbReference type="NCBI Taxonomy" id="1469910"/>
    <lineage>
        <taxon>Eukaryota</taxon>
        <taxon>Fungi</taxon>
        <taxon>Dikarya</taxon>
        <taxon>Ascomycota</taxon>
        <taxon>Pezizomycotina</taxon>
        <taxon>Dothideomycetes</taxon>
        <taxon>Pleosporomycetidae</taxon>
        <taxon>Pleosporales</taxon>
        <taxon>Pleosporineae</taxon>
        <taxon>Phaeosphaeriaceae</taxon>
        <taxon>Ophiobolus</taxon>
    </lineage>
</organism>
<dbReference type="Pfam" id="PF25907">
    <property type="entry name" value="DUF7962"/>
    <property type="match status" value="1"/>
</dbReference>
<dbReference type="InterPro" id="IPR036282">
    <property type="entry name" value="Glutathione-S-Trfase_C_sf"/>
</dbReference>
<dbReference type="InterPro" id="IPR004045">
    <property type="entry name" value="Glutathione_S-Trfase_N"/>
</dbReference>
<feature type="domain" description="GST N-terminal" evidence="1">
    <location>
        <begin position="12"/>
        <end position="84"/>
    </location>
</feature>
<evidence type="ECO:0000259" key="2">
    <source>
        <dbReference type="Pfam" id="PF25907"/>
    </source>
</evidence>
<protein>
    <submittedName>
        <fullName evidence="3">Uncharacterized protein</fullName>
    </submittedName>
</protein>
<evidence type="ECO:0000313" key="4">
    <source>
        <dbReference type="Proteomes" id="UP000799424"/>
    </source>
</evidence>
<dbReference type="Gene3D" id="3.40.30.110">
    <property type="match status" value="2"/>
</dbReference>
<dbReference type="SUPFAM" id="SSF52833">
    <property type="entry name" value="Thioredoxin-like"/>
    <property type="match status" value="1"/>
</dbReference>
<proteinExistence type="predicted"/>
<dbReference type="SUPFAM" id="SSF47616">
    <property type="entry name" value="GST C-terminal domain-like"/>
    <property type="match status" value="1"/>
</dbReference>
<dbReference type="Pfam" id="PF13417">
    <property type="entry name" value="GST_N_3"/>
    <property type="match status" value="1"/>
</dbReference>
<evidence type="ECO:0000313" key="3">
    <source>
        <dbReference type="EMBL" id="KAF2822895.1"/>
    </source>
</evidence>
<dbReference type="Proteomes" id="UP000799424">
    <property type="component" value="Unassembled WGS sequence"/>
</dbReference>
<dbReference type="InterPro" id="IPR036249">
    <property type="entry name" value="Thioredoxin-like_sf"/>
</dbReference>
<sequence length="329" mass="36614">MADKSAQQGIVLYNYAFSPFGKRVAAYLALRGIEYALCEQPFVMPRPDLALLPVHYRRIPILVIGRDIYLDTRLMLRVLESQPGVTTPPLGATNPQELFIEKLLEKYMIEGPVFAIAGGLVPVDVAQDPTFKKDRQGMLGRTWEKEELEEGRGECLNYVRNLYDFFETTILANGREWVLGGEGPRLADIEAAFMLDFISGMQLPEDLISATLFPKVFAWLDRYRAAVDKAKSSASQPTKLDGQAAAEHILRSDFGHSSCSVDANDPAGLRDGIEVQIYPADWVTEHKDQGRLVGLSADEVTIAVKSKKDVEIRIHAPRTGFKTKEIGTN</sequence>
<dbReference type="Gene3D" id="1.20.1050.10">
    <property type="match status" value="1"/>
</dbReference>
<keyword evidence="4" id="KW-1185">Reference proteome</keyword>
<reference evidence="3" key="1">
    <citation type="journal article" date="2020" name="Stud. Mycol.">
        <title>101 Dothideomycetes genomes: a test case for predicting lifestyles and emergence of pathogens.</title>
        <authorList>
            <person name="Haridas S."/>
            <person name="Albert R."/>
            <person name="Binder M."/>
            <person name="Bloem J."/>
            <person name="Labutti K."/>
            <person name="Salamov A."/>
            <person name="Andreopoulos B."/>
            <person name="Baker S."/>
            <person name="Barry K."/>
            <person name="Bills G."/>
            <person name="Bluhm B."/>
            <person name="Cannon C."/>
            <person name="Castanera R."/>
            <person name="Culley D."/>
            <person name="Daum C."/>
            <person name="Ezra D."/>
            <person name="Gonzalez J."/>
            <person name="Henrissat B."/>
            <person name="Kuo A."/>
            <person name="Liang C."/>
            <person name="Lipzen A."/>
            <person name="Lutzoni F."/>
            <person name="Magnuson J."/>
            <person name="Mondo S."/>
            <person name="Nolan M."/>
            <person name="Ohm R."/>
            <person name="Pangilinan J."/>
            <person name="Park H.-J."/>
            <person name="Ramirez L."/>
            <person name="Alfaro M."/>
            <person name="Sun H."/>
            <person name="Tritt A."/>
            <person name="Yoshinaga Y."/>
            <person name="Zwiers L.-H."/>
            <person name="Turgeon B."/>
            <person name="Goodwin S."/>
            <person name="Spatafora J."/>
            <person name="Crous P."/>
            <person name="Grigoriev I."/>
        </authorList>
    </citation>
    <scope>NUCLEOTIDE SEQUENCE</scope>
    <source>
        <strain evidence="3">CBS 113818</strain>
    </source>
</reference>
<feature type="domain" description="DUF7962" evidence="2">
    <location>
        <begin position="120"/>
        <end position="231"/>
    </location>
</feature>
<name>A0A6A6ZRJ5_9PLEO</name>
<dbReference type="InterPro" id="IPR058268">
    <property type="entry name" value="DUF7962"/>
</dbReference>
<gene>
    <name evidence="3" type="ORF">CC86DRAFT_299529</name>
</gene>
<accession>A0A6A6ZRJ5</accession>